<proteinExistence type="predicted"/>
<evidence type="ECO:0000256" key="1">
    <source>
        <dbReference type="SAM" id="MobiDB-lite"/>
    </source>
</evidence>
<sequence length="295" mass="32406">MDDQALLPMAIHTPTNQPSPTVTNSTTNNSAASPSTLALLIRLVAFVSLAAVSMWANYEAAKGFEITILSADSHTAAGRRFNLMFVSNGRAARLILNSSDFIERVLYPSELYPRKPVSCVTLQLAVQNFTESVMVRPGRHPGDFVILVSPSVMAEANVHISVASAVQRGMAQVWLWNGQGGAPRSLLDSMADYLTMAARLRQHLKHNDLSITTNASCWDDGSYIDVARFLQYCEERRHGFMARLNRAMQGQWDEHMVDSALGSPSRELCLAYLLLLRHEGDPSGPASALDLTQDM</sequence>
<evidence type="ECO:0000313" key="3">
    <source>
        <dbReference type="RefSeq" id="XP_010904913.1"/>
    </source>
</evidence>
<dbReference type="InParanoid" id="A0A6I9Q8Z3"/>
<dbReference type="Proteomes" id="UP000504607">
    <property type="component" value="Unplaced"/>
</dbReference>
<feature type="compositionally biased region" description="Low complexity" evidence="1">
    <location>
        <begin position="13"/>
        <end position="29"/>
    </location>
</feature>
<dbReference type="FunCoup" id="A0A6I9Q8Z3">
    <property type="interactions" value="813"/>
</dbReference>
<dbReference type="PANTHER" id="PTHR33321">
    <property type="match status" value="1"/>
</dbReference>
<protein>
    <submittedName>
        <fullName evidence="3">Uncharacterized protein LOC105032227</fullName>
    </submittedName>
</protein>
<reference evidence="3" key="1">
    <citation type="submission" date="2025-08" db="UniProtKB">
        <authorList>
            <consortium name="RefSeq"/>
        </authorList>
    </citation>
    <scope>IDENTIFICATION</scope>
</reference>
<dbReference type="Pfam" id="PF04450">
    <property type="entry name" value="BSP"/>
    <property type="match status" value="1"/>
</dbReference>
<dbReference type="InterPro" id="IPR007541">
    <property type="entry name" value="Uncharacterised_BSP"/>
</dbReference>
<dbReference type="AlphaFoldDB" id="A0A6I9Q8Z3"/>
<dbReference type="PANTHER" id="PTHR33321:SF3">
    <property type="entry name" value="OS05G0582000 PROTEIN"/>
    <property type="match status" value="1"/>
</dbReference>
<feature type="region of interest" description="Disordered" evidence="1">
    <location>
        <begin position="10"/>
        <end position="29"/>
    </location>
</feature>
<gene>
    <name evidence="3" type="primary">LOC105032227</name>
</gene>
<dbReference type="KEGG" id="egu:105032227"/>
<name>A0A6I9Q8Z3_ELAGV</name>
<evidence type="ECO:0000313" key="2">
    <source>
        <dbReference type="Proteomes" id="UP000504607"/>
    </source>
</evidence>
<dbReference type="OrthoDB" id="1924946at2759"/>
<keyword evidence="2" id="KW-1185">Reference proteome</keyword>
<dbReference type="RefSeq" id="XP_010904913.1">
    <property type="nucleotide sequence ID" value="XM_010906611.3"/>
</dbReference>
<organism evidence="2 3">
    <name type="scientific">Elaeis guineensis var. tenera</name>
    <name type="common">Oil palm</name>
    <dbReference type="NCBI Taxonomy" id="51953"/>
    <lineage>
        <taxon>Eukaryota</taxon>
        <taxon>Viridiplantae</taxon>
        <taxon>Streptophyta</taxon>
        <taxon>Embryophyta</taxon>
        <taxon>Tracheophyta</taxon>
        <taxon>Spermatophyta</taxon>
        <taxon>Magnoliopsida</taxon>
        <taxon>Liliopsida</taxon>
        <taxon>Arecaceae</taxon>
        <taxon>Arecoideae</taxon>
        <taxon>Cocoseae</taxon>
        <taxon>Elaeidinae</taxon>
        <taxon>Elaeis</taxon>
    </lineage>
</organism>
<dbReference type="GeneID" id="105032227"/>
<accession>A0A6I9Q8Z3</accession>